<dbReference type="AlphaFoldDB" id="A0A4U6XIN8"/>
<feature type="compositionally biased region" description="Low complexity" evidence="1">
    <location>
        <begin position="418"/>
        <end position="429"/>
    </location>
</feature>
<proteinExistence type="predicted"/>
<feature type="compositionally biased region" description="Basic and acidic residues" evidence="1">
    <location>
        <begin position="467"/>
        <end position="479"/>
    </location>
</feature>
<protein>
    <submittedName>
        <fullName evidence="2">Uncharacterized protein</fullName>
    </submittedName>
</protein>
<accession>A0A4U6XIN8</accession>
<evidence type="ECO:0000313" key="3">
    <source>
        <dbReference type="Proteomes" id="UP000310108"/>
    </source>
</evidence>
<dbReference type="Proteomes" id="UP000310108">
    <property type="component" value="Unassembled WGS sequence"/>
</dbReference>
<gene>
    <name evidence="2" type="ORF">CTA1_10674</name>
</gene>
<sequence length="501" mass="52474">MMLSDQPGLGRQTVHGAAACDDDLDGLVLRPSPTKAGQESDLGQGAVGVPQGHEIDAPRDGGGVEPRPVGPQRSPVQIYAAQLSVRGADGLQRRGFGGHADDVEHEGARDGGEGRPERPEVVFGGREAGIFEACHDGYVADRLGAHEVAQQRVEGVVDDGGGDARPGHPDQHGREPVAVNVGAGSRRPSGQGDGDVEVVRVLDRLGAENAVRVDDGVGFPPGHLVPFPGRALQLVRGAGEGGRRAHPDIGVRQPGGHLAEDGVYAEGSPPPRVDGDGVHGRRDRDLAAQAEKLLCESERRRPRVEAPVDVDLGDVHQLLGVEEARHPQDDAHGYTSSVVSRRAGGVTRPHADVSSIHRDRLAIEGEEQAEIRWLQRHDGDLSAKDLLGDDDAEGQDVFAALEHDRPGPLAVQQRLQHDAAAGAGAPAARDGQDGVAQEPSAQGMVTVDDLARLGVHATPHAQLGIAGHERTSSRARDMGGPEEGECGLAWIHGVDEGTSAI</sequence>
<feature type="compositionally biased region" description="Basic and acidic residues" evidence="1">
    <location>
        <begin position="99"/>
        <end position="118"/>
    </location>
</feature>
<name>A0A4U6XIN8_9PEZI</name>
<keyword evidence="3" id="KW-1185">Reference proteome</keyword>
<evidence type="ECO:0000256" key="1">
    <source>
        <dbReference type="SAM" id="MobiDB-lite"/>
    </source>
</evidence>
<feature type="region of interest" description="Disordered" evidence="1">
    <location>
        <begin position="94"/>
        <end position="118"/>
    </location>
</feature>
<feature type="region of interest" description="Disordered" evidence="1">
    <location>
        <begin position="415"/>
        <end position="440"/>
    </location>
</feature>
<feature type="region of interest" description="Disordered" evidence="1">
    <location>
        <begin position="24"/>
        <end position="76"/>
    </location>
</feature>
<feature type="region of interest" description="Disordered" evidence="1">
    <location>
        <begin position="461"/>
        <end position="484"/>
    </location>
</feature>
<organism evidence="2 3">
    <name type="scientific">Colletotrichum tanaceti</name>
    <dbReference type="NCBI Taxonomy" id="1306861"/>
    <lineage>
        <taxon>Eukaryota</taxon>
        <taxon>Fungi</taxon>
        <taxon>Dikarya</taxon>
        <taxon>Ascomycota</taxon>
        <taxon>Pezizomycotina</taxon>
        <taxon>Sordariomycetes</taxon>
        <taxon>Hypocreomycetidae</taxon>
        <taxon>Glomerellales</taxon>
        <taxon>Glomerellaceae</taxon>
        <taxon>Colletotrichum</taxon>
        <taxon>Colletotrichum destructivum species complex</taxon>
    </lineage>
</organism>
<reference evidence="2 3" key="1">
    <citation type="journal article" date="2019" name="PLoS ONE">
        <title>Comparative genome analysis indicates high evolutionary potential of pathogenicity genes in Colletotrichum tanaceti.</title>
        <authorList>
            <person name="Lelwala R.V."/>
            <person name="Korhonen P.K."/>
            <person name="Young N.D."/>
            <person name="Scott J.B."/>
            <person name="Ades P.A."/>
            <person name="Gasser R.B."/>
            <person name="Taylor P.W.J."/>
        </authorList>
    </citation>
    <scope>NUCLEOTIDE SEQUENCE [LARGE SCALE GENOMIC DNA]</scope>
    <source>
        <strain evidence="2">BRIP57314</strain>
    </source>
</reference>
<comment type="caution">
    <text evidence="2">The sequence shown here is derived from an EMBL/GenBank/DDBJ whole genome shotgun (WGS) entry which is preliminary data.</text>
</comment>
<evidence type="ECO:0000313" key="2">
    <source>
        <dbReference type="EMBL" id="TKW55745.1"/>
    </source>
</evidence>
<dbReference type="EMBL" id="PJEX01000088">
    <property type="protein sequence ID" value="TKW55745.1"/>
    <property type="molecule type" value="Genomic_DNA"/>
</dbReference>